<proteinExistence type="inferred from homology"/>
<dbReference type="NCBIfam" id="NF009154">
    <property type="entry name" value="PRK12497.3-3"/>
    <property type="match status" value="1"/>
</dbReference>
<dbReference type="PANTHER" id="PTHR34039:SF1">
    <property type="entry name" value="UPF0102 PROTEIN YRAN"/>
    <property type="match status" value="1"/>
</dbReference>
<evidence type="ECO:0000256" key="1">
    <source>
        <dbReference type="ARBA" id="ARBA00006738"/>
    </source>
</evidence>
<sequence length="122" mass="14425">MADHNELGKLGEQKAYEYLVDKGYRIVARNWRFKHKEVDLIAYDGEILVVIEVRTRTSSKWEHPRESLTPSKIRFLVLAADEFLNRNKIDNRMRFDVVSCMPVDDDNWEIEHIEDAFTAQVE</sequence>
<dbReference type="GO" id="GO:0004519">
    <property type="term" value="F:endonuclease activity"/>
    <property type="evidence" value="ECO:0007669"/>
    <property type="project" value="UniProtKB-KW"/>
</dbReference>
<dbReference type="RefSeq" id="WP_079557326.1">
    <property type="nucleotide sequence ID" value="NZ_CP021904.1"/>
</dbReference>
<comment type="similarity">
    <text evidence="1 2">Belongs to the UPF0102 family.</text>
</comment>
<keyword evidence="3" id="KW-0540">Nuclease</keyword>
<dbReference type="HAMAP" id="MF_00048">
    <property type="entry name" value="UPF0102"/>
    <property type="match status" value="1"/>
</dbReference>
<keyword evidence="3" id="KW-0255">Endonuclease</keyword>
<accession>A0A1T5FAB8</accession>
<dbReference type="Proteomes" id="UP000191055">
    <property type="component" value="Unassembled WGS sequence"/>
</dbReference>
<gene>
    <name evidence="3" type="ORF">SAMN03080601_01564</name>
</gene>
<keyword evidence="3" id="KW-0378">Hydrolase</keyword>
<dbReference type="PANTHER" id="PTHR34039">
    <property type="entry name" value="UPF0102 PROTEIN YRAN"/>
    <property type="match status" value="1"/>
</dbReference>
<reference evidence="3 4" key="1">
    <citation type="submission" date="2017-02" db="EMBL/GenBank/DDBJ databases">
        <authorList>
            <person name="Peterson S.W."/>
        </authorList>
    </citation>
    <scope>NUCLEOTIDE SEQUENCE [LARGE SCALE GENOMIC DNA]</scope>
    <source>
        <strain evidence="3 4">DSM 24412</strain>
    </source>
</reference>
<dbReference type="CDD" id="cd20736">
    <property type="entry name" value="PoNe_Nuclease"/>
    <property type="match status" value="1"/>
</dbReference>
<dbReference type="InterPro" id="IPR003509">
    <property type="entry name" value="UPF0102_YraN-like"/>
</dbReference>
<organism evidence="3 4">
    <name type="scientific">Alkalitalea saponilacus</name>
    <dbReference type="NCBI Taxonomy" id="889453"/>
    <lineage>
        <taxon>Bacteria</taxon>
        <taxon>Pseudomonadati</taxon>
        <taxon>Bacteroidota</taxon>
        <taxon>Bacteroidia</taxon>
        <taxon>Marinilabiliales</taxon>
        <taxon>Marinilabiliaceae</taxon>
        <taxon>Alkalitalea</taxon>
    </lineage>
</organism>
<protein>
    <recommendedName>
        <fullName evidence="2">UPF0102 protein SAMN03080601_01564</fullName>
    </recommendedName>
</protein>
<dbReference type="InterPro" id="IPR011856">
    <property type="entry name" value="tRNA_endonuc-like_dom_sf"/>
</dbReference>
<dbReference type="GO" id="GO:0003676">
    <property type="term" value="F:nucleic acid binding"/>
    <property type="evidence" value="ECO:0007669"/>
    <property type="project" value="InterPro"/>
</dbReference>
<name>A0A1T5FAB8_9BACT</name>
<evidence type="ECO:0000313" key="4">
    <source>
        <dbReference type="Proteomes" id="UP000191055"/>
    </source>
</evidence>
<dbReference type="Pfam" id="PF02021">
    <property type="entry name" value="UPF0102"/>
    <property type="match status" value="1"/>
</dbReference>
<dbReference type="InterPro" id="IPR011335">
    <property type="entry name" value="Restrct_endonuc-II-like"/>
</dbReference>
<dbReference type="AlphaFoldDB" id="A0A1T5FAB8"/>
<dbReference type="EMBL" id="FUYV01000007">
    <property type="protein sequence ID" value="SKB93109.1"/>
    <property type="molecule type" value="Genomic_DNA"/>
</dbReference>
<keyword evidence="4" id="KW-1185">Reference proteome</keyword>
<evidence type="ECO:0000313" key="3">
    <source>
        <dbReference type="EMBL" id="SKB93109.1"/>
    </source>
</evidence>
<dbReference type="SUPFAM" id="SSF52980">
    <property type="entry name" value="Restriction endonuclease-like"/>
    <property type="match status" value="1"/>
</dbReference>
<evidence type="ECO:0000256" key="2">
    <source>
        <dbReference type="HAMAP-Rule" id="MF_00048"/>
    </source>
</evidence>
<dbReference type="NCBIfam" id="NF009150">
    <property type="entry name" value="PRK12497.1-3"/>
    <property type="match status" value="1"/>
</dbReference>
<dbReference type="STRING" id="889453.SAMN03080601_01564"/>
<dbReference type="OrthoDB" id="9802516at2"/>
<dbReference type="KEGG" id="asx:CDL62_13600"/>
<dbReference type="NCBIfam" id="TIGR00252">
    <property type="entry name" value="YraN family protein"/>
    <property type="match status" value="1"/>
</dbReference>
<dbReference type="Gene3D" id="3.40.1350.10">
    <property type="match status" value="1"/>
</dbReference>